<organism evidence="3 4">
    <name type="scientific">Henningerozyma blattae (strain ATCC 34711 / CBS 6284 / DSM 70876 / NBRC 10599 / NRRL Y-10934 / UCD 77-7)</name>
    <name type="common">Yeast</name>
    <name type="synonym">Tetrapisispora blattae</name>
    <dbReference type="NCBI Taxonomy" id="1071380"/>
    <lineage>
        <taxon>Eukaryota</taxon>
        <taxon>Fungi</taxon>
        <taxon>Dikarya</taxon>
        <taxon>Ascomycota</taxon>
        <taxon>Saccharomycotina</taxon>
        <taxon>Saccharomycetes</taxon>
        <taxon>Saccharomycetales</taxon>
        <taxon>Saccharomycetaceae</taxon>
        <taxon>Henningerozyma</taxon>
    </lineage>
</organism>
<proteinExistence type="predicted"/>
<feature type="compositionally biased region" description="Basic residues" evidence="2">
    <location>
        <begin position="64"/>
        <end position="75"/>
    </location>
</feature>
<dbReference type="GeneID" id="14495906"/>
<dbReference type="OMA" id="PKERGNN"/>
<reference evidence="3 4" key="1">
    <citation type="journal article" date="2011" name="Proc. Natl. Acad. Sci. U.S.A.">
        <title>Evolutionary erosion of yeast sex chromosomes by mating-type switching accidents.</title>
        <authorList>
            <person name="Gordon J.L."/>
            <person name="Armisen D."/>
            <person name="Proux-Wera E."/>
            <person name="Oheigeartaigh S.S."/>
            <person name="Byrne K.P."/>
            <person name="Wolfe K.H."/>
        </authorList>
    </citation>
    <scope>NUCLEOTIDE SEQUENCE [LARGE SCALE GENOMIC DNA]</scope>
    <source>
        <strain evidence="4">ATCC 34711 / CBS 6284 / DSM 70876 / NBRC 10599 / NRRL Y-10934 / UCD 77-7</strain>
    </source>
</reference>
<sequence length="128" mass="15055">MIFDEGYNRKDIDLEEFCFTPKRLNTNPTFLFKPIALKDANKRDEAGNIQHSTKQESIKELKVQKTKNTKTKPPKKISQEPLSISEVYDPKNQLSSLVRNAKRNQEALQLRNKRISKNKFESKKRYGW</sequence>
<keyword evidence="1" id="KW-0175">Coiled coil</keyword>
<gene>
    <name evidence="3" type="primary">TBLA0D03710</name>
    <name evidence="3" type="ORF">TBLA_0D03710</name>
</gene>
<dbReference type="InterPro" id="IPR018800">
    <property type="entry name" value="PRCC"/>
</dbReference>
<keyword evidence="4" id="KW-1185">Reference proteome</keyword>
<evidence type="ECO:0000313" key="3">
    <source>
        <dbReference type="EMBL" id="CCH60870.1"/>
    </source>
</evidence>
<dbReference type="OrthoDB" id="2555634at2759"/>
<feature type="compositionally biased region" description="Basic and acidic residues" evidence="2">
    <location>
        <begin position="53"/>
        <end position="63"/>
    </location>
</feature>
<accession>I2H3B8</accession>
<dbReference type="HOGENOM" id="CLU_161502_0_0_1"/>
<dbReference type="Pfam" id="PF10253">
    <property type="entry name" value="PRCC"/>
    <property type="match status" value="1"/>
</dbReference>
<feature type="coiled-coil region" evidence="1">
    <location>
        <begin position="91"/>
        <end position="118"/>
    </location>
</feature>
<dbReference type="InParanoid" id="I2H3B8"/>
<dbReference type="KEGG" id="tbl:TBLA_0D03710"/>
<dbReference type="Proteomes" id="UP000002866">
    <property type="component" value="Chromosome 4"/>
</dbReference>
<dbReference type="RefSeq" id="XP_004180389.1">
    <property type="nucleotide sequence ID" value="XM_004180341.1"/>
</dbReference>
<protein>
    <submittedName>
        <fullName evidence="3">Uncharacterized protein</fullName>
    </submittedName>
</protein>
<evidence type="ECO:0000256" key="1">
    <source>
        <dbReference type="SAM" id="Coils"/>
    </source>
</evidence>
<evidence type="ECO:0000256" key="2">
    <source>
        <dbReference type="SAM" id="MobiDB-lite"/>
    </source>
</evidence>
<name>I2H3B8_HENB6</name>
<evidence type="ECO:0000313" key="4">
    <source>
        <dbReference type="Proteomes" id="UP000002866"/>
    </source>
</evidence>
<feature type="region of interest" description="Disordered" evidence="2">
    <location>
        <begin position="46"/>
        <end position="84"/>
    </location>
</feature>
<dbReference type="EMBL" id="HE806319">
    <property type="protein sequence ID" value="CCH60870.1"/>
    <property type="molecule type" value="Genomic_DNA"/>
</dbReference>
<dbReference type="eggNOG" id="ENOG502SC0T">
    <property type="taxonomic scope" value="Eukaryota"/>
</dbReference>
<dbReference type="AlphaFoldDB" id="I2H3B8"/>